<dbReference type="PANTHER" id="PTHR14119">
    <property type="entry name" value="HYDROLASE"/>
    <property type="match status" value="1"/>
</dbReference>
<evidence type="ECO:0000313" key="2">
    <source>
        <dbReference type="EMBL" id="HGT47536.1"/>
    </source>
</evidence>
<dbReference type="Pfam" id="PF00857">
    <property type="entry name" value="Isochorismatase"/>
    <property type="match status" value="1"/>
</dbReference>
<proteinExistence type="predicted"/>
<dbReference type="AlphaFoldDB" id="A0A832CWN8"/>
<keyword evidence="2" id="KW-0378">Hydrolase</keyword>
<dbReference type="EMBL" id="DSVI01000007">
    <property type="protein sequence ID" value="HGT47536.1"/>
    <property type="molecule type" value="Genomic_DNA"/>
</dbReference>
<dbReference type="InterPro" id="IPR050993">
    <property type="entry name" value="Isochorismatase_domain"/>
</dbReference>
<evidence type="ECO:0000259" key="1">
    <source>
        <dbReference type="Pfam" id="PF00857"/>
    </source>
</evidence>
<reference evidence="2" key="1">
    <citation type="journal article" date="2020" name="mSystems">
        <title>Genome- and Community-Level Interaction Insights into Carbon Utilization and Element Cycling Functions of Hydrothermarchaeota in Hydrothermal Sediment.</title>
        <authorList>
            <person name="Zhou Z."/>
            <person name="Liu Y."/>
            <person name="Xu W."/>
            <person name="Pan J."/>
            <person name="Luo Z.H."/>
            <person name="Li M."/>
        </authorList>
    </citation>
    <scope>NUCLEOTIDE SEQUENCE [LARGE SCALE GENOMIC DNA]</scope>
    <source>
        <strain evidence="2">SpSt-500</strain>
    </source>
</reference>
<sequence length="185" mass="20952">MKRHPIILKKETSALLIIDLQEKILPVIHNVEIVIENTIKLIKGFKTLNLPIYFTEQYPKGLGPTSSKILAELKEYSALQKMSFSCFGAEDLFTELRSKKRHQIIVSGVESHVCVQQTVLDLLANDFQVNVAADAISSRREFDFQIALDRMRTLGAEITTTESILFELLEVCGTPEFKEISKIVK</sequence>
<comment type="caution">
    <text evidence="2">The sequence shown here is derived from an EMBL/GenBank/DDBJ whole genome shotgun (WGS) entry which is preliminary data.</text>
</comment>
<accession>A0A832CWN8</accession>
<dbReference type="InterPro" id="IPR036380">
    <property type="entry name" value="Isochorismatase-like_sf"/>
</dbReference>
<name>A0A832CWN8_9BACT</name>
<dbReference type="InterPro" id="IPR000868">
    <property type="entry name" value="Isochorismatase-like_dom"/>
</dbReference>
<organism evidence="2">
    <name type="scientific">Ignavibacterium album</name>
    <dbReference type="NCBI Taxonomy" id="591197"/>
    <lineage>
        <taxon>Bacteria</taxon>
        <taxon>Pseudomonadati</taxon>
        <taxon>Ignavibacteriota</taxon>
        <taxon>Ignavibacteria</taxon>
        <taxon>Ignavibacteriales</taxon>
        <taxon>Ignavibacteriaceae</taxon>
        <taxon>Ignavibacterium</taxon>
    </lineage>
</organism>
<dbReference type="SUPFAM" id="SSF52499">
    <property type="entry name" value="Isochorismatase-like hydrolases"/>
    <property type="match status" value="1"/>
</dbReference>
<gene>
    <name evidence="2" type="ORF">ENS56_05850</name>
</gene>
<dbReference type="CDD" id="cd01012">
    <property type="entry name" value="YcaC_related"/>
    <property type="match status" value="1"/>
</dbReference>
<dbReference type="GO" id="GO:0016787">
    <property type="term" value="F:hydrolase activity"/>
    <property type="evidence" value="ECO:0007669"/>
    <property type="project" value="UniProtKB-KW"/>
</dbReference>
<dbReference type="PANTHER" id="PTHR14119:SF3">
    <property type="entry name" value="ISOCHORISMATASE DOMAIN-CONTAINING PROTEIN 2"/>
    <property type="match status" value="1"/>
</dbReference>
<protein>
    <submittedName>
        <fullName evidence="2">Hydrolase</fullName>
    </submittedName>
</protein>
<dbReference type="Gene3D" id="3.40.50.850">
    <property type="entry name" value="Isochorismatase-like"/>
    <property type="match status" value="1"/>
</dbReference>
<feature type="domain" description="Isochorismatase-like" evidence="1">
    <location>
        <begin position="13"/>
        <end position="163"/>
    </location>
</feature>